<name>A0ABX2CPL2_9BRAD</name>
<comment type="caution">
    <text evidence="3">The sequence shown here is derived from an EMBL/GenBank/DDBJ whole genome shotgun (WGS) entry which is preliminary data.</text>
</comment>
<feature type="domain" description="Thioesterase" evidence="2">
    <location>
        <begin position="27"/>
        <end position="249"/>
    </location>
</feature>
<evidence type="ECO:0000256" key="1">
    <source>
        <dbReference type="ARBA" id="ARBA00007169"/>
    </source>
</evidence>
<dbReference type="InterPro" id="IPR029058">
    <property type="entry name" value="AB_hydrolase_fold"/>
</dbReference>
<reference evidence="3" key="1">
    <citation type="submission" date="2020-05" db="EMBL/GenBank/DDBJ databases">
        <title>Nod-independent and nitrogen-fixing Bradyrhizobium aeschynomene sp. nov. isolated from nodules of Aeschynomene indica.</title>
        <authorList>
            <person name="Zhang Z."/>
        </authorList>
    </citation>
    <scope>NUCLEOTIDE SEQUENCE</scope>
    <source>
        <strain evidence="3">83012</strain>
    </source>
</reference>
<evidence type="ECO:0000313" key="4">
    <source>
        <dbReference type="Proteomes" id="UP000886476"/>
    </source>
</evidence>
<evidence type="ECO:0000313" key="3">
    <source>
        <dbReference type="EMBL" id="NPU69810.1"/>
    </source>
</evidence>
<dbReference type="RefSeq" id="WP_172115252.1">
    <property type="nucleotide sequence ID" value="NZ_JABFDN010000024.1"/>
</dbReference>
<comment type="similarity">
    <text evidence="1">Belongs to the thioesterase family.</text>
</comment>
<dbReference type="Gene3D" id="3.40.50.1820">
    <property type="entry name" value="alpha/beta hydrolase"/>
    <property type="match status" value="1"/>
</dbReference>
<sequence length="273" mass="29521">MPAISSTRSAPGRAWIGGDPETTRRLRLFALPFAGGNAASFGEWPARLPGSIAFSPVHLPGRERRIMEPAIDDARMLIAQLVPAIAPWLDRPYALFGHSMGAMLAYELAQALQHRGLPGPELVIISGHGAPNLPRRFPVISHLADADFLAAVMELGGLPAVLLEEPELLALVLPALRADFKLCETYDWRPRPALACPILAIGGRSDPIAGLPELQSWQAMTSQTLTCEMFDGNHFFIHHAMPAVVALIARAIAERLRDPSCARGLTASELRIS</sequence>
<proteinExistence type="inferred from homology"/>
<evidence type="ECO:0000259" key="2">
    <source>
        <dbReference type="Pfam" id="PF00975"/>
    </source>
</evidence>
<keyword evidence="4" id="KW-1185">Reference proteome</keyword>
<organism evidence="3 4">
    <name type="scientific">Bradyrhizobium aeschynomenes</name>
    <dbReference type="NCBI Taxonomy" id="2734909"/>
    <lineage>
        <taxon>Bacteria</taxon>
        <taxon>Pseudomonadati</taxon>
        <taxon>Pseudomonadota</taxon>
        <taxon>Alphaproteobacteria</taxon>
        <taxon>Hyphomicrobiales</taxon>
        <taxon>Nitrobacteraceae</taxon>
        <taxon>Bradyrhizobium</taxon>
    </lineage>
</organism>
<dbReference type="PANTHER" id="PTHR11487:SF0">
    <property type="entry name" value="S-ACYL FATTY ACID SYNTHASE THIOESTERASE, MEDIUM CHAIN"/>
    <property type="match status" value="1"/>
</dbReference>
<dbReference type="EMBL" id="JABFDN010000024">
    <property type="protein sequence ID" value="NPU69810.1"/>
    <property type="molecule type" value="Genomic_DNA"/>
</dbReference>
<dbReference type="SUPFAM" id="SSF53474">
    <property type="entry name" value="alpha/beta-Hydrolases"/>
    <property type="match status" value="1"/>
</dbReference>
<dbReference type="InterPro" id="IPR001031">
    <property type="entry name" value="Thioesterase"/>
</dbReference>
<dbReference type="Pfam" id="PF00975">
    <property type="entry name" value="Thioesterase"/>
    <property type="match status" value="1"/>
</dbReference>
<dbReference type="PANTHER" id="PTHR11487">
    <property type="entry name" value="THIOESTERASE"/>
    <property type="match status" value="1"/>
</dbReference>
<dbReference type="InterPro" id="IPR012223">
    <property type="entry name" value="TEII"/>
</dbReference>
<gene>
    <name evidence="3" type="ORF">HL667_32800</name>
</gene>
<protein>
    <submittedName>
        <fullName evidence="3">Thioesterase</fullName>
    </submittedName>
</protein>
<accession>A0ABX2CPL2</accession>
<dbReference type="Proteomes" id="UP000886476">
    <property type="component" value="Unassembled WGS sequence"/>
</dbReference>